<sequence length="74" mass="8064">MPHRVLKEESLSIARAALNAANSTVRRIAFKLCLKLCVAIDAEMVFLPSPLLTSQKRQQLGACRVIATKLSGDV</sequence>
<evidence type="ECO:0000313" key="1">
    <source>
        <dbReference type="EMBL" id="RNL00661.1"/>
    </source>
</evidence>
<gene>
    <name evidence="1" type="ORF">C9386_13655</name>
</gene>
<dbReference type="KEGG" id="xva:C7V42_09695"/>
<protein>
    <submittedName>
        <fullName evidence="1">Uncharacterized protein</fullName>
    </submittedName>
</protein>
<dbReference type="Proteomes" id="UP000284283">
    <property type="component" value="Unassembled WGS sequence"/>
</dbReference>
<dbReference type="EMBL" id="PYTT01000113">
    <property type="protein sequence ID" value="RNL00661.1"/>
    <property type="molecule type" value="Genomic_DNA"/>
</dbReference>
<evidence type="ECO:0000313" key="2">
    <source>
        <dbReference type="Proteomes" id="UP000284283"/>
    </source>
</evidence>
<comment type="caution">
    <text evidence="1">The sequence shown here is derived from an EMBL/GenBank/DDBJ whole genome shotgun (WGS) entry which is preliminary data.</text>
</comment>
<name>A0AAE8JWC0_XANVA</name>
<proteinExistence type="predicted"/>
<organism evidence="1 2">
    <name type="scientific">Xanthomonas vasicola pv. vasculorum</name>
    <dbReference type="NCBI Taxonomy" id="325776"/>
    <lineage>
        <taxon>Bacteria</taxon>
        <taxon>Pseudomonadati</taxon>
        <taxon>Pseudomonadota</taxon>
        <taxon>Gammaproteobacteria</taxon>
        <taxon>Lysobacterales</taxon>
        <taxon>Lysobacteraceae</taxon>
        <taxon>Xanthomonas</taxon>
    </lineage>
</organism>
<accession>A0AAE8JWC0</accession>
<reference evidence="1 2" key="1">
    <citation type="submission" date="2018-03" db="EMBL/GenBank/DDBJ databases">
        <authorList>
            <person name="Wu G."/>
        </authorList>
    </citation>
    <scope>NUCLEOTIDE SEQUENCE [LARGE SCALE GENOMIC DNA]</scope>
    <source>
        <strain evidence="1 2">SAM-118</strain>
    </source>
</reference>
<dbReference type="AlphaFoldDB" id="A0AAE8JWC0"/>